<feature type="transmembrane region" description="Helical" evidence="4">
    <location>
        <begin position="121"/>
        <end position="139"/>
    </location>
</feature>
<dbReference type="Pfam" id="PF00399">
    <property type="entry name" value="PIR"/>
    <property type="match status" value="1"/>
</dbReference>
<keyword evidence="4" id="KW-0472">Membrane</keyword>
<name>A0A1V2LIV2_PICKU</name>
<sequence>MQFTTVSVLALASVVVADQVLTQIGDGQIQAPTTGNQEVTTKTSTPETTKETTKTTPPATTEKTTTSSTPAPAPSNETQTEFENAAPKAVIGSGLVAIADFNYRILHYYRPMQLTRKQRQYSIVGLSTLAVVGAIAILAKTFPHLNPFASKENSSENGEDGQLLGQDKEQEKKENAEADEIDDDEVEVEESAVLA</sequence>
<feature type="chain" id="PRO_5013296387" evidence="5">
    <location>
        <begin position="18"/>
        <end position="195"/>
    </location>
</feature>
<reference evidence="7" key="1">
    <citation type="journal article" date="2017" name="Genome Announc.">
        <title>Genome sequences of Cyberlindnera fabianii 65, Pichia kudriavzevii 129, and Saccharomyces cerevisiae 131 isolated from fermented masau fruits in Zimbabwe.</title>
        <authorList>
            <person name="van Rijswijck I.M.H."/>
            <person name="Derks M.F.L."/>
            <person name="Abee T."/>
            <person name="de Ridder D."/>
            <person name="Smid E.J."/>
        </authorList>
    </citation>
    <scope>NUCLEOTIDE SEQUENCE [LARGE SCALE GENOMIC DNA]</scope>
    <source>
        <strain evidence="7">129</strain>
    </source>
</reference>
<comment type="subcellular location">
    <subcellularLocation>
        <location evidence="1">Cell envelope</location>
    </subcellularLocation>
</comment>
<feature type="compositionally biased region" description="Polar residues" evidence="3">
    <location>
        <begin position="30"/>
        <end position="39"/>
    </location>
</feature>
<evidence type="ECO:0000256" key="1">
    <source>
        <dbReference type="ARBA" id="ARBA00004196"/>
    </source>
</evidence>
<organism evidence="6 7">
    <name type="scientific">Pichia kudriavzevii</name>
    <name type="common">Yeast</name>
    <name type="synonym">Issatchenkia orientalis</name>
    <dbReference type="NCBI Taxonomy" id="4909"/>
    <lineage>
        <taxon>Eukaryota</taxon>
        <taxon>Fungi</taxon>
        <taxon>Dikarya</taxon>
        <taxon>Ascomycota</taxon>
        <taxon>Saccharomycotina</taxon>
        <taxon>Pichiomycetes</taxon>
        <taxon>Pichiales</taxon>
        <taxon>Pichiaceae</taxon>
        <taxon>Pichia</taxon>
    </lineage>
</organism>
<feature type="signal peptide" evidence="5">
    <location>
        <begin position="1"/>
        <end position="17"/>
    </location>
</feature>
<feature type="region of interest" description="Disordered" evidence="3">
    <location>
        <begin position="29"/>
        <end position="78"/>
    </location>
</feature>
<protein>
    <submittedName>
        <fullName evidence="6">Uncharacterized protein</fullName>
    </submittedName>
</protein>
<dbReference type="InterPro" id="IPR000420">
    <property type="entry name" value="Yeast_PIR_rpt"/>
</dbReference>
<dbReference type="Proteomes" id="UP000189274">
    <property type="component" value="Unassembled WGS sequence"/>
</dbReference>
<dbReference type="AlphaFoldDB" id="A0A1V2LIV2"/>
<evidence type="ECO:0000256" key="3">
    <source>
        <dbReference type="SAM" id="MobiDB-lite"/>
    </source>
</evidence>
<dbReference type="EMBL" id="MQVM01000020">
    <property type="protein sequence ID" value="ONH72528.1"/>
    <property type="molecule type" value="Genomic_DNA"/>
</dbReference>
<feature type="compositionally biased region" description="Basic and acidic residues" evidence="3">
    <location>
        <begin position="166"/>
        <end position="176"/>
    </location>
</feature>
<evidence type="ECO:0000313" key="6">
    <source>
        <dbReference type="EMBL" id="ONH72528.1"/>
    </source>
</evidence>
<evidence type="ECO:0000256" key="5">
    <source>
        <dbReference type="SAM" id="SignalP"/>
    </source>
</evidence>
<dbReference type="PROSITE" id="PS50256">
    <property type="entry name" value="PIR_REPEAT_2"/>
    <property type="match status" value="1"/>
</dbReference>
<gene>
    <name evidence="6" type="ORF">BOH78_3751</name>
</gene>
<feature type="region of interest" description="Disordered" evidence="3">
    <location>
        <begin position="149"/>
        <end position="195"/>
    </location>
</feature>
<feature type="compositionally biased region" description="Acidic residues" evidence="3">
    <location>
        <begin position="177"/>
        <end position="195"/>
    </location>
</feature>
<comment type="caution">
    <text evidence="6">The sequence shown here is derived from an EMBL/GenBank/DDBJ whole genome shotgun (WGS) entry which is preliminary data.</text>
</comment>
<evidence type="ECO:0000256" key="4">
    <source>
        <dbReference type="SAM" id="Phobius"/>
    </source>
</evidence>
<dbReference type="GO" id="GO:0005199">
    <property type="term" value="F:structural constituent of cell wall"/>
    <property type="evidence" value="ECO:0007669"/>
    <property type="project" value="InterPro"/>
</dbReference>
<evidence type="ECO:0000313" key="7">
    <source>
        <dbReference type="Proteomes" id="UP000189274"/>
    </source>
</evidence>
<keyword evidence="2 5" id="KW-0732">Signal</keyword>
<keyword evidence="4" id="KW-1133">Transmembrane helix</keyword>
<evidence type="ECO:0000256" key="2">
    <source>
        <dbReference type="ARBA" id="ARBA00022729"/>
    </source>
</evidence>
<keyword evidence="4" id="KW-0812">Transmembrane</keyword>
<feature type="compositionally biased region" description="Low complexity" evidence="3">
    <location>
        <begin position="54"/>
        <end position="78"/>
    </location>
</feature>
<accession>A0A1V2LIV2</accession>
<proteinExistence type="predicted"/>